<evidence type="ECO:0000256" key="6">
    <source>
        <dbReference type="ARBA" id="ARBA00022723"/>
    </source>
</evidence>
<comment type="similarity">
    <text evidence="3 10">Belongs to the peptidase M24B family.</text>
</comment>
<keyword evidence="6 10" id="KW-0479">Metal-binding</keyword>
<evidence type="ECO:0000256" key="9">
    <source>
        <dbReference type="ARBA" id="ARBA00023211"/>
    </source>
</evidence>
<evidence type="ECO:0000256" key="4">
    <source>
        <dbReference type="ARBA" id="ARBA00012574"/>
    </source>
</evidence>
<dbReference type="PANTHER" id="PTHR43226:SF4">
    <property type="entry name" value="XAA-PRO AMINOPEPTIDASE 3"/>
    <property type="match status" value="1"/>
</dbReference>
<comment type="cofactor">
    <cofactor evidence="2">
        <name>Mn(2+)</name>
        <dbReference type="ChEBI" id="CHEBI:29035"/>
    </cofactor>
</comment>
<dbReference type="SMART" id="SM01011">
    <property type="entry name" value="AMP_N"/>
    <property type="match status" value="1"/>
</dbReference>
<dbReference type="KEGG" id="dmm:dnm_022560"/>
<dbReference type="InterPro" id="IPR052433">
    <property type="entry name" value="X-Pro_dipept-like"/>
</dbReference>
<dbReference type="AlphaFoldDB" id="A0A975GM35"/>
<proteinExistence type="inferred from homology"/>
<dbReference type="Pfam" id="PF00557">
    <property type="entry name" value="Peptidase_M24"/>
    <property type="match status" value="1"/>
</dbReference>
<keyword evidence="7" id="KW-0378">Hydrolase</keyword>
<name>A0A975GM35_9BACT</name>
<keyword evidence="13" id="KW-1185">Reference proteome</keyword>
<reference evidence="12" key="1">
    <citation type="journal article" date="2021" name="Microb. Physiol.">
        <title>Proteogenomic Insights into the Physiology of Marine, Sulfate-Reducing, Filamentous Desulfonema limicola and Desulfonema magnum.</title>
        <authorList>
            <person name="Schnaars V."/>
            <person name="Wohlbrand L."/>
            <person name="Scheve S."/>
            <person name="Hinrichs C."/>
            <person name="Reinhardt R."/>
            <person name="Rabus R."/>
        </authorList>
    </citation>
    <scope>NUCLEOTIDE SEQUENCE</scope>
    <source>
        <strain evidence="12">4be13</strain>
    </source>
</reference>
<evidence type="ECO:0000259" key="11">
    <source>
        <dbReference type="SMART" id="SM01011"/>
    </source>
</evidence>
<dbReference type="PANTHER" id="PTHR43226">
    <property type="entry name" value="XAA-PRO AMINOPEPTIDASE 3"/>
    <property type="match status" value="1"/>
</dbReference>
<feature type="domain" description="Aminopeptidase P N-terminal" evidence="11">
    <location>
        <begin position="6"/>
        <end position="142"/>
    </location>
</feature>
<evidence type="ECO:0000256" key="7">
    <source>
        <dbReference type="ARBA" id="ARBA00022801"/>
    </source>
</evidence>
<dbReference type="CDD" id="cd01087">
    <property type="entry name" value="Prolidase"/>
    <property type="match status" value="1"/>
</dbReference>
<dbReference type="Gene3D" id="3.90.230.10">
    <property type="entry name" value="Creatinase/methionine aminopeptidase superfamily"/>
    <property type="match status" value="1"/>
</dbReference>
<dbReference type="SUPFAM" id="SSF53092">
    <property type="entry name" value="Creatinase/prolidase N-terminal domain"/>
    <property type="match status" value="1"/>
</dbReference>
<comment type="catalytic activity">
    <reaction evidence="1">
        <text>Release of any N-terminal amino acid, including proline, that is linked to proline, even from a dipeptide or tripeptide.</text>
        <dbReference type="EC" id="3.4.11.9"/>
    </reaction>
</comment>
<dbReference type="GO" id="GO:0006508">
    <property type="term" value="P:proteolysis"/>
    <property type="evidence" value="ECO:0007669"/>
    <property type="project" value="UniProtKB-KW"/>
</dbReference>
<sequence>MKYLPINQNLFVQNRERFVKHLKPNSIAVFNSNDIMPTNADGTQSFIQNTDMFYLSGTDQEESILLICPDAREEKHKEILFVRETNEHLAIWEGHKLTKEEASDISGILTVHWTSEFNNIFRSLVFEMDHIYLNTNEHSRADMVVETRDTRFLKWCMAAFPLHKYERLAPIMHDLRAIKSPIEIQLIKQACDITEKTFRRLLRFIRPGVWEYEIEAEIYHEFLKSRSRGPAYESIVASGANSCVLHYIKNNQRCRNGDILLMDFGAEYANYASDLTRTIPVNGRFSKRQKEVYNAVLRVQKAAIKLLRPGNTLEEYNKEVGKIMEKELIGLGVLDAKAVKAQDKEKPLYKKYFMHGTSHHLGLDVHDVGNRYRKFEAGMVFTCEPGIYIRDEAIGVRIENDILITDGEPVDLTGNVPAEAEEIEMLMRG</sequence>
<keyword evidence="8" id="KW-0482">Metalloprotease</keyword>
<dbReference type="EC" id="3.4.11.9" evidence="4"/>
<evidence type="ECO:0000256" key="5">
    <source>
        <dbReference type="ARBA" id="ARBA00022670"/>
    </source>
</evidence>
<dbReference type="SUPFAM" id="SSF55920">
    <property type="entry name" value="Creatinase/aminopeptidase"/>
    <property type="match status" value="1"/>
</dbReference>
<evidence type="ECO:0000313" key="12">
    <source>
        <dbReference type="EMBL" id="QTA86235.1"/>
    </source>
</evidence>
<keyword evidence="5" id="KW-0645">Protease</keyword>
<gene>
    <name evidence="12" type="ORF">dnm_022560</name>
</gene>
<keyword evidence="12" id="KW-0031">Aminopeptidase</keyword>
<dbReference type="InterPro" id="IPR036005">
    <property type="entry name" value="Creatinase/aminopeptidase-like"/>
</dbReference>
<protein>
    <recommendedName>
        <fullName evidence="4">Xaa-Pro aminopeptidase</fullName>
        <ecNumber evidence="4">3.4.11.9</ecNumber>
    </recommendedName>
</protein>
<organism evidence="12 13">
    <name type="scientific">Desulfonema magnum</name>
    <dbReference type="NCBI Taxonomy" id="45655"/>
    <lineage>
        <taxon>Bacteria</taxon>
        <taxon>Pseudomonadati</taxon>
        <taxon>Thermodesulfobacteriota</taxon>
        <taxon>Desulfobacteria</taxon>
        <taxon>Desulfobacterales</taxon>
        <taxon>Desulfococcaceae</taxon>
        <taxon>Desulfonema</taxon>
    </lineage>
</organism>
<dbReference type="Pfam" id="PF05195">
    <property type="entry name" value="AMP_N"/>
    <property type="match status" value="1"/>
</dbReference>
<dbReference type="InterPro" id="IPR029149">
    <property type="entry name" value="Creatin/AminoP/Spt16_N"/>
</dbReference>
<dbReference type="GO" id="GO:0070006">
    <property type="term" value="F:metalloaminopeptidase activity"/>
    <property type="evidence" value="ECO:0007669"/>
    <property type="project" value="InterPro"/>
</dbReference>
<evidence type="ECO:0000256" key="8">
    <source>
        <dbReference type="ARBA" id="ARBA00023049"/>
    </source>
</evidence>
<dbReference type="InterPro" id="IPR007865">
    <property type="entry name" value="Aminopep_P_N"/>
</dbReference>
<dbReference type="GO" id="GO:0030145">
    <property type="term" value="F:manganese ion binding"/>
    <property type="evidence" value="ECO:0007669"/>
    <property type="project" value="InterPro"/>
</dbReference>
<evidence type="ECO:0000256" key="1">
    <source>
        <dbReference type="ARBA" id="ARBA00001424"/>
    </source>
</evidence>
<evidence type="ECO:0000256" key="3">
    <source>
        <dbReference type="ARBA" id="ARBA00008766"/>
    </source>
</evidence>
<dbReference type="EMBL" id="CP061800">
    <property type="protein sequence ID" value="QTA86235.1"/>
    <property type="molecule type" value="Genomic_DNA"/>
</dbReference>
<keyword evidence="9" id="KW-0464">Manganese</keyword>
<evidence type="ECO:0000256" key="2">
    <source>
        <dbReference type="ARBA" id="ARBA00001936"/>
    </source>
</evidence>
<dbReference type="Gene3D" id="3.40.350.10">
    <property type="entry name" value="Creatinase/prolidase N-terminal domain"/>
    <property type="match status" value="1"/>
</dbReference>
<dbReference type="Proteomes" id="UP000663722">
    <property type="component" value="Chromosome"/>
</dbReference>
<dbReference type="RefSeq" id="WP_207681962.1">
    <property type="nucleotide sequence ID" value="NZ_CP061800.1"/>
</dbReference>
<dbReference type="InterPro" id="IPR001131">
    <property type="entry name" value="Peptidase_M24B_aminopep-P_CS"/>
</dbReference>
<accession>A0A975GM35</accession>
<evidence type="ECO:0000313" key="13">
    <source>
        <dbReference type="Proteomes" id="UP000663722"/>
    </source>
</evidence>
<dbReference type="InterPro" id="IPR000994">
    <property type="entry name" value="Pept_M24"/>
</dbReference>
<dbReference type="PROSITE" id="PS00491">
    <property type="entry name" value="PROLINE_PEPTIDASE"/>
    <property type="match status" value="1"/>
</dbReference>
<evidence type="ECO:0000256" key="10">
    <source>
        <dbReference type="RuleBase" id="RU000590"/>
    </source>
</evidence>